<dbReference type="GO" id="GO:0070573">
    <property type="term" value="F:metallodipeptidase activity"/>
    <property type="evidence" value="ECO:0007669"/>
    <property type="project" value="InterPro"/>
</dbReference>
<sequence length="309" mass="35585">MNFLDLHCDTVTELYERGENLADNTCHISLRQADAFDQYLQTYAIWIDPTLCAQDAYRRFHQLYGCYRDQLDRNPCVKEIRCWRDYASTQGKARRFALLSIENASCFAEPERCVDEFYRLGVRMVSLTHTADNAFACGNETTDDRGLTPAGRKLVAMCEKKGYILDVSHLSFRSFWDFVECSERPFVASHSNSHAICAHPRNLTDEMFRAVVERGGIVGLNLYSRFLRGESASIDSLLLHLERFLELGGEHTVAFGCDFDGIGLMPKEMHGLRDIPKIAERMQTLHYPQQLIDDLFWNNALNFIREQIK</sequence>
<name>A0A926DE21_9FIRM</name>
<protein>
    <submittedName>
        <fullName evidence="1">Membrane dipeptidase</fullName>
    </submittedName>
</protein>
<dbReference type="Gene3D" id="3.20.20.140">
    <property type="entry name" value="Metal-dependent hydrolases"/>
    <property type="match status" value="1"/>
</dbReference>
<dbReference type="PANTHER" id="PTHR10443:SF12">
    <property type="entry name" value="DIPEPTIDASE"/>
    <property type="match status" value="1"/>
</dbReference>
<dbReference type="PANTHER" id="PTHR10443">
    <property type="entry name" value="MICROSOMAL DIPEPTIDASE"/>
    <property type="match status" value="1"/>
</dbReference>
<dbReference type="GO" id="GO:0006508">
    <property type="term" value="P:proteolysis"/>
    <property type="evidence" value="ECO:0007669"/>
    <property type="project" value="InterPro"/>
</dbReference>
<keyword evidence="2" id="KW-1185">Reference proteome</keyword>
<dbReference type="SUPFAM" id="SSF51556">
    <property type="entry name" value="Metallo-dependent hydrolases"/>
    <property type="match status" value="1"/>
</dbReference>
<accession>A0A926DE21</accession>
<dbReference type="InterPro" id="IPR032466">
    <property type="entry name" value="Metal_Hydrolase"/>
</dbReference>
<dbReference type="Proteomes" id="UP000620366">
    <property type="component" value="Unassembled WGS sequence"/>
</dbReference>
<dbReference type="EMBL" id="JACRSP010000001">
    <property type="protein sequence ID" value="MBC8535604.1"/>
    <property type="molecule type" value="Genomic_DNA"/>
</dbReference>
<evidence type="ECO:0000313" key="1">
    <source>
        <dbReference type="EMBL" id="MBC8535604.1"/>
    </source>
</evidence>
<proteinExistence type="predicted"/>
<organism evidence="1 2">
    <name type="scientific">Feifania hominis</name>
    <dbReference type="NCBI Taxonomy" id="2763660"/>
    <lineage>
        <taxon>Bacteria</taxon>
        <taxon>Bacillati</taxon>
        <taxon>Bacillota</taxon>
        <taxon>Clostridia</taxon>
        <taxon>Eubacteriales</taxon>
        <taxon>Feifaniaceae</taxon>
        <taxon>Feifania</taxon>
    </lineage>
</organism>
<evidence type="ECO:0000313" key="2">
    <source>
        <dbReference type="Proteomes" id="UP000620366"/>
    </source>
</evidence>
<reference evidence="1" key="1">
    <citation type="submission" date="2020-08" db="EMBL/GenBank/DDBJ databases">
        <title>Genome public.</title>
        <authorList>
            <person name="Liu C."/>
            <person name="Sun Q."/>
        </authorList>
    </citation>
    <scope>NUCLEOTIDE SEQUENCE</scope>
    <source>
        <strain evidence="1">BX7</strain>
    </source>
</reference>
<dbReference type="AlphaFoldDB" id="A0A926DE21"/>
<dbReference type="PROSITE" id="PS51365">
    <property type="entry name" value="RENAL_DIPEPTIDASE_2"/>
    <property type="match status" value="1"/>
</dbReference>
<gene>
    <name evidence="1" type="ORF">H8695_02715</name>
</gene>
<dbReference type="RefSeq" id="WP_249299337.1">
    <property type="nucleotide sequence ID" value="NZ_JACRSP010000001.1"/>
</dbReference>
<dbReference type="Pfam" id="PF01244">
    <property type="entry name" value="Peptidase_M19"/>
    <property type="match status" value="1"/>
</dbReference>
<comment type="caution">
    <text evidence="1">The sequence shown here is derived from an EMBL/GenBank/DDBJ whole genome shotgun (WGS) entry which is preliminary data.</text>
</comment>
<dbReference type="InterPro" id="IPR008257">
    <property type="entry name" value="Pept_M19"/>
</dbReference>